<name>A0ABD2Z5N3_9GENT</name>
<dbReference type="PANTHER" id="PTHR36607:SF20">
    <property type="entry name" value="AMINOTRANSFERASE-LIKE PLANT MOBILE DOMAIN-CONTAINING PROTEIN"/>
    <property type="match status" value="1"/>
</dbReference>
<dbReference type="EMBL" id="JBJUIK010000011">
    <property type="protein sequence ID" value="KAL3513063.1"/>
    <property type="molecule type" value="Genomic_DNA"/>
</dbReference>
<proteinExistence type="predicted"/>
<organism evidence="1 2">
    <name type="scientific">Cinchona calisaya</name>
    <dbReference type="NCBI Taxonomy" id="153742"/>
    <lineage>
        <taxon>Eukaryota</taxon>
        <taxon>Viridiplantae</taxon>
        <taxon>Streptophyta</taxon>
        <taxon>Embryophyta</taxon>
        <taxon>Tracheophyta</taxon>
        <taxon>Spermatophyta</taxon>
        <taxon>Magnoliopsida</taxon>
        <taxon>eudicotyledons</taxon>
        <taxon>Gunneridae</taxon>
        <taxon>Pentapetalae</taxon>
        <taxon>asterids</taxon>
        <taxon>lamiids</taxon>
        <taxon>Gentianales</taxon>
        <taxon>Rubiaceae</taxon>
        <taxon>Cinchonoideae</taxon>
        <taxon>Cinchoneae</taxon>
        <taxon>Cinchona</taxon>
    </lineage>
</organism>
<protein>
    <recommendedName>
        <fullName evidence="3">Aminotransferase-like plant mobile domain-containing protein</fullName>
    </recommendedName>
</protein>
<dbReference type="Proteomes" id="UP001630127">
    <property type="component" value="Unassembled WGS sequence"/>
</dbReference>
<evidence type="ECO:0000313" key="1">
    <source>
        <dbReference type="EMBL" id="KAL3513063.1"/>
    </source>
</evidence>
<keyword evidence="2" id="KW-1185">Reference proteome</keyword>
<reference evidence="1 2" key="1">
    <citation type="submission" date="2024-11" db="EMBL/GenBank/DDBJ databases">
        <title>A near-complete genome assembly of Cinchona calisaya.</title>
        <authorList>
            <person name="Lian D.C."/>
            <person name="Zhao X.W."/>
            <person name="Wei L."/>
        </authorList>
    </citation>
    <scope>NUCLEOTIDE SEQUENCE [LARGE SCALE GENOMIC DNA]</scope>
    <source>
        <tissue evidence="1">Nenye</tissue>
    </source>
</reference>
<dbReference type="PANTHER" id="PTHR36607">
    <property type="entry name" value="1,2-DIHYDROXY-3-KETO-5-METHYLTHIOPENTENE DIOXYGENASE 4"/>
    <property type="match status" value="1"/>
</dbReference>
<evidence type="ECO:0008006" key="3">
    <source>
        <dbReference type="Google" id="ProtNLM"/>
    </source>
</evidence>
<sequence>MHQFRKFAAHMFHSQTCNGDIQGTCHFKPKVLLIADQDDDTAKNRTQLLFHVAIHRNYVGNRESKKSGILVHRWIDFWFKGKSKYSKPKPRIIKKASRYKATQNPNKEIEQPYKFSSKEESAFNTIGVKSHLREETYLAAFISCWLCVFALPNKDFHAVRPSTFKATSLMTSGLRTCLAMLVLLSIYRDFNKMAQAPIPGQSHLSFPMQYVYAWLAHYFHTHYITPSALPAPMMTNYSGEGGANILMTIRLVISSIRVISEGNFFVELYRSYKFAQQFRFYQDIPKELGVDGSSTNYDLCRIL</sequence>
<comment type="caution">
    <text evidence="1">The sequence shown here is derived from an EMBL/GenBank/DDBJ whole genome shotgun (WGS) entry which is preliminary data.</text>
</comment>
<accession>A0ABD2Z5N3</accession>
<dbReference type="AlphaFoldDB" id="A0ABD2Z5N3"/>
<gene>
    <name evidence="1" type="ORF">ACH5RR_025780</name>
</gene>
<evidence type="ECO:0000313" key="2">
    <source>
        <dbReference type="Proteomes" id="UP001630127"/>
    </source>
</evidence>